<dbReference type="Proteomes" id="UP000184295">
    <property type="component" value="Unassembled WGS sequence"/>
</dbReference>
<organism evidence="3 4">
    <name type="scientific">Ferrithrix thermotolerans DSM 19514</name>
    <dbReference type="NCBI Taxonomy" id="1121881"/>
    <lineage>
        <taxon>Bacteria</taxon>
        <taxon>Bacillati</taxon>
        <taxon>Actinomycetota</taxon>
        <taxon>Acidimicrobiia</taxon>
        <taxon>Acidimicrobiales</taxon>
        <taxon>Acidimicrobiaceae</taxon>
        <taxon>Ferrithrix</taxon>
    </lineage>
</organism>
<dbReference type="AlphaFoldDB" id="A0A1M4SNF7"/>
<protein>
    <submittedName>
        <fullName evidence="3">HD domain-containing protein</fullName>
    </submittedName>
</protein>
<gene>
    <name evidence="3" type="ORF">SAMN02745225_00307</name>
</gene>
<evidence type="ECO:0000313" key="4">
    <source>
        <dbReference type="Proteomes" id="UP000184295"/>
    </source>
</evidence>
<keyword evidence="4" id="KW-1185">Reference proteome</keyword>
<dbReference type="STRING" id="1121881.SAMN02745225_00307"/>
<evidence type="ECO:0000259" key="2">
    <source>
        <dbReference type="PROSITE" id="PS51832"/>
    </source>
</evidence>
<reference evidence="4" key="1">
    <citation type="submission" date="2016-11" db="EMBL/GenBank/DDBJ databases">
        <authorList>
            <person name="Varghese N."/>
            <person name="Submissions S."/>
        </authorList>
    </citation>
    <scope>NUCLEOTIDE SEQUENCE [LARGE SCALE GENOMIC DNA]</scope>
    <source>
        <strain evidence="4">DSM 19514</strain>
    </source>
</reference>
<accession>A0A1M4SNF7</accession>
<dbReference type="InterPro" id="IPR037522">
    <property type="entry name" value="HD_GYP_dom"/>
</dbReference>
<dbReference type="SUPFAM" id="SSF109604">
    <property type="entry name" value="HD-domain/PDEase-like"/>
    <property type="match status" value="1"/>
</dbReference>
<name>A0A1M4SNF7_9ACTN</name>
<dbReference type="InterPro" id="IPR003607">
    <property type="entry name" value="HD/PDEase_dom"/>
</dbReference>
<dbReference type="InterPro" id="IPR006674">
    <property type="entry name" value="HD_domain"/>
</dbReference>
<proteinExistence type="predicted"/>
<feature type="domain" description="HD-GYP" evidence="2">
    <location>
        <begin position="60"/>
        <end position="202"/>
    </location>
</feature>
<dbReference type="EMBL" id="FQUL01000003">
    <property type="protein sequence ID" value="SHE33718.1"/>
    <property type="molecule type" value="Genomic_DNA"/>
</dbReference>
<dbReference type="PANTHER" id="PTHR43155:SF8">
    <property type="entry name" value="METAL DEPENDENT PHOSPHOHYDROLASE"/>
    <property type="match status" value="1"/>
</dbReference>
<dbReference type="Pfam" id="PF01966">
    <property type="entry name" value="HD"/>
    <property type="match status" value="1"/>
</dbReference>
<feature type="region of interest" description="Disordered" evidence="1">
    <location>
        <begin position="128"/>
        <end position="150"/>
    </location>
</feature>
<dbReference type="PANTHER" id="PTHR43155">
    <property type="entry name" value="CYCLIC DI-GMP PHOSPHODIESTERASE PA4108-RELATED"/>
    <property type="match status" value="1"/>
</dbReference>
<dbReference type="PROSITE" id="PS51832">
    <property type="entry name" value="HD_GYP"/>
    <property type="match status" value="1"/>
</dbReference>
<dbReference type="CDD" id="cd00077">
    <property type="entry name" value="HDc"/>
    <property type="match status" value="1"/>
</dbReference>
<evidence type="ECO:0000313" key="3">
    <source>
        <dbReference type="EMBL" id="SHE33718.1"/>
    </source>
</evidence>
<evidence type="ECO:0000256" key="1">
    <source>
        <dbReference type="SAM" id="MobiDB-lite"/>
    </source>
</evidence>
<dbReference type="Gene3D" id="1.10.3210.10">
    <property type="entry name" value="Hypothetical protein af1432"/>
    <property type="match status" value="1"/>
</dbReference>
<sequence>MVLVFLDKVMRRLLPLVALLKLSMIFPDQAPSRLALAMKASSVRRLEETVGRLEAGGPISDNEAAIQVLELVAALTNHDRCTRGHFQRVKGYAYLISQEIGLDEEDANKLQWTVLLHDVGKLSVPSEILNKKGRPKRRGVESEQGTSTKRQETFGSTFRWVGSVCKCCMGASREVGRHGLSSGSVRHRDLVLWKDSGSSRRL</sequence>